<gene>
    <name evidence="3" type="ORF">HZU44_05095</name>
</gene>
<evidence type="ECO:0000259" key="2">
    <source>
        <dbReference type="SMART" id="SM00481"/>
    </source>
</evidence>
<dbReference type="PANTHER" id="PTHR42924">
    <property type="entry name" value="EXONUCLEASE"/>
    <property type="match status" value="1"/>
</dbReference>
<name>A0A7D6CCB1_9ACTN</name>
<dbReference type="SMART" id="SM00481">
    <property type="entry name" value="POLIIIAc"/>
    <property type="match status" value="1"/>
</dbReference>
<dbReference type="InterPro" id="IPR003141">
    <property type="entry name" value="Pol/His_phosphatase_N"/>
</dbReference>
<feature type="domain" description="Polymerase/histidinol phosphatase N-terminal" evidence="2">
    <location>
        <begin position="91"/>
        <end position="167"/>
    </location>
</feature>
<organism evidence="3">
    <name type="scientific">Micromonospora carbonacea</name>
    <dbReference type="NCBI Taxonomy" id="47853"/>
    <lineage>
        <taxon>Bacteria</taxon>
        <taxon>Bacillati</taxon>
        <taxon>Actinomycetota</taxon>
        <taxon>Actinomycetes</taxon>
        <taxon>Micromonosporales</taxon>
        <taxon>Micromonosporaceae</taxon>
        <taxon>Micromonospora</taxon>
    </lineage>
</organism>
<dbReference type="AlphaFoldDB" id="A0A7D6CCB1"/>
<dbReference type="InterPro" id="IPR016195">
    <property type="entry name" value="Pol/histidinol_Pase-like"/>
</dbReference>
<dbReference type="PANTHER" id="PTHR42924:SF11">
    <property type="entry name" value="POLYMERASE_HISTIDINOL PHOSPHATASE N-TERMINAL DOMAIN-CONTAINING PROTEIN"/>
    <property type="match status" value="1"/>
</dbReference>
<dbReference type="Gene3D" id="3.20.20.140">
    <property type="entry name" value="Metal-dependent hydrolases"/>
    <property type="match status" value="1"/>
</dbReference>
<dbReference type="InterPro" id="IPR004013">
    <property type="entry name" value="PHP_dom"/>
</dbReference>
<feature type="region of interest" description="Disordered" evidence="1">
    <location>
        <begin position="1"/>
        <end position="23"/>
    </location>
</feature>
<dbReference type="CDD" id="cd07432">
    <property type="entry name" value="PHP_HisPPase"/>
    <property type="match status" value="1"/>
</dbReference>
<dbReference type="GO" id="GO:0035312">
    <property type="term" value="F:5'-3' DNA exonuclease activity"/>
    <property type="evidence" value="ECO:0007669"/>
    <property type="project" value="TreeGrafter"/>
</dbReference>
<dbReference type="EMBL" id="CP058905">
    <property type="protein sequence ID" value="QLJ99505.1"/>
    <property type="molecule type" value="Genomic_DNA"/>
</dbReference>
<protein>
    <submittedName>
        <fullName evidence="3">PHP domain-containing protein</fullName>
    </submittedName>
</protein>
<dbReference type="SUPFAM" id="SSF89550">
    <property type="entry name" value="PHP domain-like"/>
    <property type="match status" value="1"/>
</dbReference>
<reference evidence="3" key="1">
    <citation type="submission" date="2020-08" db="EMBL/GenBank/DDBJ databases">
        <title>A bifunctional nitrone conjugated secondary metabolite targeting the ribosome.</title>
        <authorList>
            <person name="Limbrick E.M."/>
            <person name="Graf M."/>
            <person name="Derewacz D.K."/>
            <person name="Nguyen F."/>
            <person name="Spraggins J.M."/>
            <person name="Wieland M."/>
            <person name="Ynigez-Gutierrez A.E."/>
            <person name="Reisman B.J."/>
            <person name="Zinshteyn B."/>
            <person name="McCulloch K."/>
            <person name="Iverson T.M."/>
            <person name="Green R."/>
            <person name="Wilson D.N."/>
            <person name="Bachmann B.O."/>
        </authorList>
    </citation>
    <scope>NUCLEOTIDE SEQUENCE</scope>
    <source>
        <strain evidence="3">Africana</strain>
    </source>
</reference>
<sequence>MVGELAGHVRPRTSGVNLRSSRVQPRVGTVAAGDLRRGVGETMDLSTGRRGFLVGAGVVGAGAVLGNGSAAAGASRRQGREPRGGYVWLAGDHHVHSQYSNDAMYPVATQVQRAARYGLDWLVVTDHGNVPFATYSIPPLVADIVAARRKYRDDVLVFTGLEWNIPAGEHTTLMLAPGANEASLLQEFVDRYDARVNGTRNGTPENEAIALQALGFLRDAVRSRRIADALVLPNHPSRLGINSPAETRNWRDAAPEIVIGMEGAPGHQAAGLPAPGMARGRGLYDSAAGTWSFPGYPAESYRTWGGFDWMTATVGGLWDSLLAEGKPWWITTTSDGHQGCGDWVKNPVDPLNQTGYDSIPYDSEGHTFNNTGRFPDPVNAGRPITEYSSFPPGTYNKTWVGATGYGYRQVMQAMRAGRMWACLGDLVAGLDLRLRPRGSRQPGVPMGGTLKMPAGRAAEVVIRIDLASQPNFAGLLPVLARVDLILGKITGPAADRSSFRAPDTRVVKSWDVDKRAGTLELVHEITVDEPFYVRVRGTDGKRGAPGYFGAGVDPAGPALDVIGQADPWEDLWFYSNPIFAKAR</sequence>
<dbReference type="Pfam" id="PF02811">
    <property type="entry name" value="PHP"/>
    <property type="match status" value="1"/>
</dbReference>
<evidence type="ECO:0000256" key="1">
    <source>
        <dbReference type="SAM" id="MobiDB-lite"/>
    </source>
</evidence>
<proteinExistence type="predicted"/>
<dbReference type="InterPro" id="IPR052018">
    <property type="entry name" value="PHP_domain"/>
</dbReference>
<accession>A0A7D6CCB1</accession>
<dbReference type="GO" id="GO:0004534">
    <property type="term" value="F:5'-3' RNA exonuclease activity"/>
    <property type="evidence" value="ECO:0007669"/>
    <property type="project" value="TreeGrafter"/>
</dbReference>
<feature type="compositionally biased region" description="Polar residues" evidence="1">
    <location>
        <begin position="14"/>
        <end position="23"/>
    </location>
</feature>
<evidence type="ECO:0000313" key="3">
    <source>
        <dbReference type="EMBL" id="QLJ99505.1"/>
    </source>
</evidence>